<evidence type="ECO:0000256" key="1">
    <source>
        <dbReference type="ARBA" id="ARBA00022857"/>
    </source>
</evidence>
<dbReference type="GO" id="GO:0016491">
    <property type="term" value="F:oxidoreductase activity"/>
    <property type="evidence" value="ECO:0007669"/>
    <property type="project" value="InterPro"/>
</dbReference>
<accession>A0A1S9P8N1</accession>
<evidence type="ECO:0000259" key="2">
    <source>
        <dbReference type="SMART" id="SM00829"/>
    </source>
</evidence>
<dbReference type="Pfam" id="PF13602">
    <property type="entry name" value="ADH_zinc_N_2"/>
    <property type="match status" value="1"/>
</dbReference>
<dbReference type="InterPro" id="IPR020843">
    <property type="entry name" value="ER"/>
</dbReference>
<dbReference type="SMART" id="SM00829">
    <property type="entry name" value="PKS_ER"/>
    <property type="match status" value="1"/>
</dbReference>
<evidence type="ECO:0000313" key="4">
    <source>
        <dbReference type="Proteomes" id="UP000189739"/>
    </source>
</evidence>
<organism evidence="3 4">
    <name type="scientific">Mucilaginibacter pedocola</name>
    <dbReference type="NCBI Taxonomy" id="1792845"/>
    <lineage>
        <taxon>Bacteria</taxon>
        <taxon>Pseudomonadati</taxon>
        <taxon>Bacteroidota</taxon>
        <taxon>Sphingobacteriia</taxon>
        <taxon>Sphingobacteriales</taxon>
        <taxon>Sphingobacteriaceae</taxon>
        <taxon>Mucilaginibacter</taxon>
    </lineage>
</organism>
<dbReference type="InterPro" id="IPR036291">
    <property type="entry name" value="NAD(P)-bd_dom_sf"/>
</dbReference>
<dbReference type="CDD" id="cd08272">
    <property type="entry name" value="MDR6"/>
    <property type="match status" value="1"/>
</dbReference>
<dbReference type="SUPFAM" id="SSF51735">
    <property type="entry name" value="NAD(P)-binding Rossmann-fold domains"/>
    <property type="match status" value="1"/>
</dbReference>
<dbReference type="InterPro" id="IPR011032">
    <property type="entry name" value="GroES-like_sf"/>
</dbReference>
<proteinExistence type="predicted"/>
<feature type="domain" description="Enoyl reductase (ER)" evidence="2">
    <location>
        <begin position="10"/>
        <end position="324"/>
    </location>
</feature>
<dbReference type="Proteomes" id="UP000189739">
    <property type="component" value="Unassembled WGS sequence"/>
</dbReference>
<dbReference type="STRING" id="1792845.BC343_14410"/>
<dbReference type="OrthoDB" id="648910at2"/>
<dbReference type="Gene3D" id="3.40.50.720">
    <property type="entry name" value="NAD(P)-binding Rossmann-like Domain"/>
    <property type="match status" value="1"/>
</dbReference>
<dbReference type="InterPro" id="IPR013154">
    <property type="entry name" value="ADH-like_N"/>
</dbReference>
<protein>
    <submittedName>
        <fullName evidence="3">Quinone oxidoreductase</fullName>
    </submittedName>
</protein>
<sequence>MKALVLENYNASFVLKDIDKPASKPGEVLVKVKASGINPLDLKIKAGQAAHAHTQLPAILGIDMAGVVEAVGEGITPFKPGDRVFGMTGGIAGIPGSLAEYASVDAALLAKMPANISFKQAAALPLVLITAWEALVDKANVGPGKTVLIHGGAGGVGHIAVQLAVARGAKVFTTVSHENESLITGYGAIPIFYKESSVEEYVNQRTNGDGFDIVLDTVGGAVLDDSFRAVKRYTGHAVSILGWGTHSLAPLSFRGGTYSGVFTLYPLISGEGRAHHGQILADAGRLIEAGKLLPNVDERTFGLADVEEAYAIQAAGGSRGKLVVDID</sequence>
<dbReference type="RefSeq" id="WP_078350595.1">
    <property type="nucleotide sequence ID" value="NZ_MBTF01000036.1"/>
</dbReference>
<keyword evidence="1" id="KW-0521">NADP</keyword>
<dbReference type="EMBL" id="MBTF01000036">
    <property type="protein sequence ID" value="OOQ57305.1"/>
    <property type="molecule type" value="Genomic_DNA"/>
</dbReference>
<dbReference type="Pfam" id="PF08240">
    <property type="entry name" value="ADH_N"/>
    <property type="match status" value="1"/>
</dbReference>
<dbReference type="AlphaFoldDB" id="A0A1S9P8N1"/>
<dbReference type="InterPro" id="IPR051603">
    <property type="entry name" value="Zinc-ADH_QOR/CCCR"/>
</dbReference>
<name>A0A1S9P8N1_9SPHI</name>
<dbReference type="SUPFAM" id="SSF50129">
    <property type="entry name" value="GroES-like"/>
    <property type="match status" value="1"/>
</dbReference>
<dbReference type="PANTHER" id="PTHR44154:SF1">
    <property type="entry name" value="QUINONE OXIDOREDUCTASE"/>
    <property type="match status" value="1"/>
</dbReference>
<comment type="caution">
    <text evidence="3">The sequence shown here is derived from an EMBL/GenBank/DDBJ whole genome shotgun (WGS) entry which is preliminary data.</text>
</comment>
<keyword evidence="4" id="KW-1185">Reference proteome</keyword>
<evidence type="ECO:0000313" key="3">
    <source>
        <dbReference type="EMBL" id="OOQ57305.1"/>
    </source>
</evidence>
<dbReference type="Gene3D" id="3.90.180.10">
    <property type="entry name" value="Medium-chain alcohol dehydrogenases, catalytic domain"/>
    <property type="match status" value="1"/>
</dbReference>
<gene>
    <name evidence="3" type="ORF">BC343_14410</name>
</gene>
<reference evidence="3 4" key="1">
    <citation type="submission" date="2016-07" db="EMBL/GenBank/DDBJ databases">
        <title>Genomic analysis of zinc-resistant bacterium Mucilaginibacter pedocola TBZ30.</title>
        <authorList>
            <person name="Huang J."/>
            <person name="Tang J."/>
        </authorList>
    </citation>
    <scope>NUCLEOTIDE SEQUENCE [LARGE SCALE GENOMIC DNA]</scope>
    <source>
        <strain evidence="3 4">TBZ30</strain>
    </source>
</reference>
<dbReference type="PANTHER" id="PTHR44154">
    <property type="entry name" value="QUINONE OXIDOREDUCTASE"/>
    <property type="match status" value="1"/>
</dbReference>